<dbReference type="STRING" id="1461693.ATO10_15602"/>
<dbReference type="RefSeq" id="WP_035253395.1">
    <property type="nucleotide sequence ID" value="NZ_AQQY01000017.1"/>
</dbReference>
<reference evidence="15 16" key="1">
    <citation type="submission" date="2013-04" db="EMBL/GenBank/DDBJ databases">
        <title>Shimia sp. 22II-S11-Z10 Genome Sequencing.</title>
        <authorList>
            <person name="Lai Q."/>
            <person name="Li G."/>
            <person name="Shao Z."/>
        </authorList>
    </citation>
    <scope>NUCLEOTIDE SEQUENCE [LARGE SCALE GENOMIC DNA]</scope>
    <source>
        <strain evidence="16">22II-S11-Z10</strain>
    </source>
</reference>
<keyword evidence="8" id="KW-0238">DNA-binding</keyword>
<dbReference type="GO" id="GO:0005737">
    <property type="term" value="C:cytoplasm"/>
    <property type="evidence" value="ECO:0007669"/>
    <property type="project" value="UniProtKB-SubCell"/>
</dbReference>
<dbReference type="PATRIC" id="fig|1461693.3.peg.3146"/>
<dbReference type="Proteomes" id="UP000024836">
    <property type="component" value="Unassembled WGS sequence"/>
</dbReference>
<dbReference type="SMART" id="SM00347">
    <property type="entry name" value="HTH_MARR"/>
    <property type="match status" value="1"/>
</dbReference>
<feature type="domain" description="HTH dtxR-type" evidence="14">
    <location>
        <begin position="29"/>
        <end position="89"/>
    </location>
</feature>
<proteinExistence type="inferred from homology"/>
<dbReference type="InterPro" id="IPR001367">
    <property type="entry name" value="Fe_dep_repressor"/>
</dbReference>
<accession>A0A058ZHR7</accession>
<dbReference type="SUPFAM" id="SSF46785">
    <property type="entry name" value="Winged helix' DNA-binding domain"/>
    <property type="match status" value="1"/>
</dbReference>
<evidence type="ECO:0000256" key="12">
    <source>
        <dbReference type="ARBA" id="ARBA00025185"/>
    </source>
</evidence>
<dbReference type="InterPro" id="IPR022687">
    <property type="entry name" value="HTH_DTXR"/>
</dbReference>
<dbReference type="OrthoDB" id="9791355at2"/>
<dbReference type="Pfam" id="PF01325">
    <property type="entry name" value="Fe_dep_repress"/>
    <property type="match status" value="1"/>
</dbReference>
<dbReference type="InterPro" id="IPR011991">
    <property type="entry name" value="ArsR-like_HTH"/>
</dbReference>
<dbReference type="SMART" id="SM00419">
    <property type="entry name" value="HTH_CRP"/>
    <property type="match status" value="1"/>
</dbReference>
<evidence type="ECO:0000259" key="14">
    <source>
        <dbReference type="PROSITE" id="PS50944"/>
    </source>
</evidence>
<keyword evidence="11" id="KW-0464">Manganese</keyword>
<keyword evidence="7" id="KW-0805">Transcription regulation</keyword>
<evidence type="ECO:0000313" key="15">
    <source>
        <dbReference type="EMBL" id="KCV80755.1"/>
    </source>
</evidence>
<comment type="function">
    <text evidence="12">In the presence of manganese, represses expression of mntH and mntS. Up-regulates expression of mntP.</text>
</comment>
<dbReference type="PANTHER" id="PTHR33238:SF11">
    <property type="entry name" value="TRANSCRIPTIONAL REGULATOR MNTR"/>
    <property type="match status" value="1"/>
</dbReference>
<keyword evidence="9" id="KW-0010">Activator</keyword>
<keyword evidence="6" id="KW-0678">Repressor</keyword>
<comment type="similarity">
    <text evidence="2">Belongs to the DtxR/MntR family.</text>
</comment>
<dbReference type="EMBL" id="AQQY01000017">
    <property type="protein sequence ID" value="KCV80755.1"/>
    <property type="molecule type" value="Genomic_DNA"/>
</dbReference>
<dbReference type="Gene3D" id="1.10.60.10">
    <property type="entry name" value="Iron dependent repressor, metal binding and dimerisation domain"/>
    <property type="match status" value="1"/>
</dbReference>
<evidence type="ECO:0000256" key="7">
    <source>
        <dbReference type="ARBA" id="ARBA00023015"/>
    </source>
</evidence>
<evidence type="ECO:0000313" key="16">
    <source>
        <dbReference type="Proteomes" id="UP000024836"/>
    </source>
</evidence>
<dbReference type="AlphaFoldDB" id="A0A058ZHR7"/>
<dbReference type="Gene3D" id="1.10.10.10">
    <property type="entry name" value="Winged helix-like DNA-binding domain superfamily/Winged helix DNA-binding domain"/>
    <property type="match status" value="1"/>
</dbReference>
<evidence type="ECO:0000256" key="1">
    <source>
        <dbReference type="ARBA" id="ARBA00004496"/>
    </source>
</evidence>
<evidence type="ECO:0000256" key="13">
    <source>
        <dbReference type="ARBA" id="ARBA00032593"/>
    </source>
</evidence>
<comment type="caution">
    <text evidence="15">The sequence shown here is derived from an EMBL/GenBank/DDBJ whole genome shotgun (WGS) entry which is preliminary data.</text>
</comment>
<dbReference type="InterPro" id="IPR012318">
    <property type="entry name" value="HTH_CRP"/>
</dbReference>
<evidence type="ECO:0000256" key="9">
    <source>
        <dbReference type="ARBA" id="ARBA00023159"/>
    </source>
</evidence>
<dbReference type="GO" id="GO:0046914">
    <property type="term" value="F:transition metal ion binding"/>
    <property type="evidence" value="ECO:0007669"/>
    <property type="project" value="InterPro"/>
</dbReference>
<dbReference type="SMART" id="SM00529">
    <property type="entry name" value="HTH_DTXR"/>
    <property type="match status" value="1"/>
</dbReference>
<keyword evidence="5" id="KW-0963">Cytoplasm</keyword>
<evidence type="ECO:0000256" key="10">
    <source>
        <dbReference type="ARBA" id="ARBA00023163"/>
    </source>
</evidence>
<dbReference type="InterPro" id="IPR036388">
    <property type="entry name" value="WH-like_DNA-bd_sf"/>
</dbReference>
<dbReference type="InterPro" id="IPR036421">
    <property type="entry name" value="Fe_dep_repressor_sf"/>
</dbReference>
<comment type="subunit">
    <text evidence="3">Homodimer.</text>
</comment>
<dbReference type="eggNOG" id="COG1321">
    <property type="taxonomic scope" value="Bacteria"/>
</dbReference>
<dbReference type="Pfam" id="PF02742">
    <property type="entry name" value="Fe_dep_repr_C"/>
    <property type="match status" value="1"/>
</dbReference>
<dbReference type="PROSITE" id="PS50944">
    <property type="entry name" value="HTH_DTXR"/>
    <property type="match status" value="1"/>
</dbReference>
<comment type="subcellular location">
    <subcellularLocation>
        <location evidence="1">Cytoplasm</location>
    </subcellularLocation>
</comment>
<dbReference type="CDD" id="cd00090">
    <property type="entry name" value="HTH_ARSR"/>
    <property type="match status" value="1"/>
</dbReference>
<evidence type="ECO:0000256" key="8">
    <source>
        <dbReference type="ARBA" id="ARBA00023125"/>
    </source>
</evidence>
<evidence type="ECO:0000256" key="5">
    <source>
        <dbReference type="ARBA" id="ARBA00022490"/>
    </source>
</evidence>
<dbReference type="GO" id="GO:0003700">
    <property type="term" value="F:DNA-binding transcription factor activity"/>
    <property type="evidence" value="ECO:0007669"/>
    <property type="project" value="InterPro"/>
</dbReference>
<sequence length="149" mass="16938">MTDQKPQLFGRKPDDQVSGFEAARAARQSEVVEDYVELIAELIHQNGSARPVEIAERLGVTQPTVSKNLTRLKREGFIVQEPYRSIRLTDAGRRLAEACRKRHRIVVEFLIALGISKDVAEHDAEGIEHHVSEETLRVFKDFSQSKMSR</sequence>
<organism evidence="15 16">
    <name type="scientific">Actibacterium atlanticum</name>
    <dbReference type="NCBI Taxonomy" id="1461693"/>
    <lineage>
        <taxon>Bacteria</taxon>
        <taxon>Pseudomonadati</taxon>
        <taxon>Pseudomonadota</taxon>
        <taxon>Alphaproteobacteria</taxon>
        <taxon>Rhodobacterales</taxon>
        <taxon>Roseobacteraceae</taxon>
        <taxon>Actibacterium</taxon>
    </lineage>
</organism>
<dbReference type="PANTHER" id="PTHR33238">
    <property type="entry name" value="IRON (METAL) DEPENDENT REPRESSOR, DTXR FAMILY"/>
    <property type="match status" value="1"/>
</dbReference>
<gene>
    <name evidence="15" type="ORF">ATO10_15602</name>
</gene>
<keyword evidence="10" id="KW-0804">Transcription</keyword>
<dbReference type="InterPro" id="IPR000835">
    <property type="entry name" value="HTH_MarR-typ"/>
</dbReference>
<name>A0A058ZHR7_9RHOB</name>
<dbReference type="NCBIfam" id="NF008273">
    <property type="entry name" value="PRK11050.1"/>
    <property type="match status" value="1"/>
</dbReference>
<keyword evidence="16" id="KW-1185">Reference proteome</keyword>
<evidence type="ECO:0000256" key="4">
    <source>
        <dbReference type="ARBA" id="ARBA00022386"/>
    </source>
</evidence>
<dbReference type="GO" id="GO:0046983">
    <property type="term" value="F:protein dimerization activity"/>
    <property type="evidence" value="ECO:0007669"/>
    <property type="project" value="InterPro"/>
</dbReference>
<dbReference type="GO" id="GO:0003677">
    <property type="term" value="F:DNA binding"/>
    <property type="evidence" value="ECO:0007669"/>
    <property type="project" value="UniProtKB-KW"/>
</dbReference>
<dbReference type="InterPro" id="IPR022689">
    <property type="entry name" value="Iron_dep_repressor"/>
</dbReference>
<protein>
    <recommendedName>
        <fullName evidence="4">Transcriptional regulator MntR</fullName>
    </recommendedName>
    <alternativeName>
        <fullName evidence="13">Manganese transport regulator</fullName>
    </alternativeName>
</protein>
<evidence type="ECO:0000256" key="3">
    <source>
        <dbReference type="ARBA" id="ARBA00011738"/>
    </source>
</evidence>
<dbReference type="InterPro" id="IPR050536">
    <property type="entry name" value="DtxR_MntR_Metal-Reg"/>
</dbReference>
<evidence type="ECO:0000256" key="6">
    <source>
        <dbReference type="ARBA" id="ARBA00022491"/>
    </source>
</evidence>
<dbReference type="InterPro" id="IPR036390">
    <property type="entry name" value="WH_DNA-bd_sf"/>
</dbReference>
<evidence type="ECO:0000256" key="2">
    <source>
        <dbReference type="ARBA" id="ARBA00007871"/>
    </source>
</evidence>
<evidence type="ECO:0000256" key="11">
    <source>
        <dbReference type="ARBA" id="ARBA00023211"/>
    </source>
</evidence>